<evidence type="ECO:0000256" key="12">
    <source>
        <dbReference type="NCBIfam" id="TIGR04265"/>
    </source>
</evidence>
<comment type="subcellular location">
    <subcellularLocation>
        <location evidence="1">Cell membrane</location>
        <topology evidence="1">Multi-pass membrane protein</topology>
    </subcellularLocation>
</comment>
<dbReference type="InterPro" id="IPR001736">
    <property type="entry name" value="PLipase_D/transphosphatidylase"/>
</dbReference>
<dbReference type="NCBIfam" id="TIGR04265">
    <property type="entry name" value="bac_cardiolipin"/>
    <property type="match status" value="1"/>
</dbReference>
<evidence type="ECO:0000256" key="1">
    <source>
        <dbReference type="ARBA" id="ARBA00004651"/>
    </source>
</evidence>
<evidence type="ECO:0000256" key="13">
    <source>
        <dbReference type="SAM" id="Phobius"/>
    </source>
</evidence>
<evidence type="ECO:0000259" key="14">
    <source>
        <dbReference type="PROSITE" id="PS50035"/>
    </source>
</evidence>
<gene>
    <name evidence="15" type="primary">cls</name>
    <name evidence="15" type="ORF">GON03_12315</name>
</gene>
<dbReference type="PANTHER" id="PTHR21248:SF22">
    <property type="entry name" value="PHOSPHOLIPASE D"/>
    <property type="match status" value="1"/>
</dbReference>
<name>A0A6L6XRS5_9ACTN</name>
<evidence type="ECO:0000256" key="8">
    <source>
        <dbReference type="ARBA" id="ARBA00023098"/>
    </source>
</evidence>
<dbReference type="EC" id="2.7.8.-" evidence="12"/>
<keyword evidence="3" id="KW-0444">Lipid biosynthesis</keyword>
<keyword evidence="2" id="KW-1003">Cell membrane</keyword>
<evidence type="ECO:0000256" key="5">
    <source>
        <dbReference type="ARBA" id="ARBA00022692"/>
    </source>
</evidence>
<dbReference type="PANTHER" id="PTHR21248">
    <property type="entry name" value="CARDIOLIPIN SYNTHASE"/>
    <property type="match status" value="1"/>
</dbReference>
<dbReference type="InterPro" id="IPR027379">
    <property type="entry name" value="CLS_N"/>
</dbReference>
<keyword evidence="11" id="KW-1208">Phospholipid metabolism</keyword>
<evidence type="ECO:0000256" key="2">
    <source>
        <dbReference type="ARBA" id="ARBA00022475"/>
    </source>
</evidence>
<dbReference type="GO" id="GO:0005886">
    <property type="term" value="C:plasma membrane"/>
    <property type="evidence" value="ECO:0007669"/>
    <property type="project" value="UniProtKB-SubCell"/>
</dbReference>
<dbReference type="AlphaFoldDB" id="A0A6L6XRS5"/>
<dbReference type="InterPro" id="IPR022924">
    <property type="entry name" value="Cardiolipin_synthase"/>
</dbReference>
<comment type="caution">
    <text evidence="15">The sequence shown here is derived from an EMBL/GenBank/DDBJ whole genome shotgun (WGS) entry which is preliminary data.</text>
</comment>
<protein>
    <recommendedName>
        <fullName evidence="12">Cardiolipin synthase</fullName>
        <ecNumber evidence="12">2.7.8.-</ecNumber>
    </recommendedName>
</protein>
<feature type="transmembrane region" description="Helical" evidence="13">
    <location>
        <begin position="6"/>
        <end position="28"/>
    </location>
</feature>
<keyword evidence="16" id="KW-1185">Reference proteome</keyword>
<keyword evidence="7 13" id="KW-1133">Transmembrane helix</keyword>
<dbReference type="RefSeq" id="WP_157342794.1">
    <property type="nucleotide sequence ID" value="NZ_WSEK01000004.1"/>
</dbReference>
<dbReference type="SUPFAM" id="SSF56024">
    <property type="entry name" value="Phospholipase D/nuclease"/>
    <property type="match status" value="2"/>
</dbReference>
<reference evidence="15 16" key="1">
    <citation type="submission" date="2019-12" db="EMBL/GenBank/DDBJ databases">
        <authorList>
            <person name="Huq M.A."/>
        </authorList>
    </citation>
    <scope>NUCLEOTIDE SEQUENCE [LARGE SCALE GENOMIC DNA]</scope>
    <source>
        <strain evidence="15 16">MAH-18</strain>
    </source>
</reference>
<feature type="domain" description="PLD phosphodiesterase" evidence="14">
    <location>
        <begin position="220"/>
        <end position="247"/>
    </location>
</feature>
<dbReference type="Pfam" id="PF13091">
    <property type="entry name" value="PLDc_2"/>
    <property type="match status" value="2"/>
</dbReference>
<organism evidence="15 16">
    <name type="scientific">Nocardioides agri</name>
    <dbReference type="NCBI Taxonomy" id="2682843"/>
    <lineage>
        <taxon>Bacteria</taxon>
        <taxon>Bacillati</taxon>
        <taxon>Actinomycetota</taxon>
        <taxon>Actinomycetes</taxon>
        <taxon>Propionibacteriales</taxon>
        <taxon>Nocardioidaceae</taxon>
        <taxon>Nocardioides</taxon>
    </lineage>
</organism>
<evidence type="ECO:0000256" key="3">
    <source>
        <dbReference type="ARBA" id="ARBA00022516"/>
    </source>
</evidence>
<dbReference type="Gene3D" id="3.30.870.10">
    <property type="entry name" value="Endonuclease Chain A"/>
    <property type="match status" value="2"/>
</dbReference>
<dbReference type="PROSITE" id="PS50035">
    <property type="entry name" value="PLD"/>
    <property type="match status" value="2"/>
</dbReference>
<evidence type="ECO:0000256" key="10">
    <source>
        <dbReference type="ARBA" id="ARBA00023209"/>
    </source>
</evidence>
<dbReference type="EMBL" id="WSEK01000004">
    <property type="protein sequence ID" value="MVQ49969.1"/>
    <property type="molecule type" value="Genomic_DNA"/>
</dbReference>
<dbReference type="Pfam" id="PF13396">
    <property type="entry name" value="PLDc_N"/>
    <property type="match status" value="1"/>
</dbReference>
<feature type="domain" description="PLD phosphodiesterase" evidence="14">
    <location>
        <begin position="406"/>
        <end position="433"/>
    </location>
</feature>
<accession>A0A6L6XRS5</accession>
<evidence type="ECO:0000256" key="6">
    <source>
        <dbReference type="ARBA" id="ARBA00022737"/>
    </source>
</evidence>
<keyword evidence="9 13" id="KW-0472">Membrane</keyword>
<feature type="transmembrane region" description="Helical" evidence="13">
    <location>
        <begin position="40"/>
        <end position="59"/>
    </location>
</feature>
<evidence type="ECO:0000313" key="15">
    <source>
        <dbReference type="EMBL" id="MVQ49969.1"/>
    </source>
</evidence>
<dbReference type="GO" id="GO:0008808">
    <property type="term" value="F:cardiolipin synthase activity"/>
    <property type="evidence" value="ECO:0007669"/>
    <property type="project" value="UniProtKB-UniRule"/>
</dbReference>
<dbReference type="SMART" id="SM00155">
    <property type="entry name" value="PLDc"/>
    <property type="match status" value="2"/>
</dbReference>
<evidence type="ECO:0000256" key="7">
    <source>
        <dbReference type="ARBA" id="ARBA00022989"/>
    </source>
</evidence>
<dbReference type="InterPro" id="IPR025202">
    <property type="entry name" value="PLD-like_dom"/>
</dbReference>
<keyword evidence="4" id="KW-0808">Transferase</keyword>
<evidence type="ECO:0000256" key="11">
    <source>
        <dbReference type="ARBA" id="ARBA00023264"/>
    </source>
</evidence>
<evidence type="ECO:0000313" key="16">
    <source>
        <dbReference type="Proteomes" id="UP000473525"/>
    </source>
</evidence>
<keyword evidence="10" id="KW-0594">Phospholipid biosynthesis</keyword>
<keyword evidence="8" id="KW-0443">Lipid metabolism</keyword>
<sequence length="493" mass="54805">MLSSPGAVWSAIVVALNLAIVLCALLVLPGGRRPQTAMAWLILILALPFLGFVLFLLFGRTTVGKKRRELQVQVNEAILAAAPLSHLAEDDDRPPLPPLVEGFTKLNRNLGVLPMTHGNSVELIDDYNGCVAAMAQEVATAERFVNVQFYISAWDEVTSPFFEEVVRAVQRGVEVRFLFDHIGSKGIPVYKEMLAKLEGTGIRWAPMLPIRPLKGEFRRPDLRNHRKILVVDGRVAFSGSQNLIEACYDKPKNQKLGRAWVELMARIEGPAVQELNIVFATDWFTETGESLEHQVAEVPSAPTSRPGAVADVGVQVVPSGPGFVTENNLRLFNSILYSAERTLSVTSPYFVPDDSLLYAITTAAQRGVDVELFVGATADQFMVAHAQRSYYEALLEAGVRIWLYPEPFVLHAKHFSVDDRVAVVGSSNMDMRSFALNYEVVMMMTGADIVARLGRVQDTYRSLSTELTLDEWRQRTRGQRYVDNLMRLTATIQ</sequence>
<evidence type="ECO:0000256" key="9">
    <source>
        <dbReference type="ARBA" id="ARBA00023136"/>
    </source>
</evidence>
<evidence type="ECO:0000256" key="4">
    <source>
        <dbReference type="ARBA" id="ARBA00022679"/>
    </source>
</evidence>
<keyword evidence="5 13" id="KW-0812">Transmembrane</keyword>
<keyword evidence="6" id="KW-0677">Repeat</keyword>
<dbReference type="Proteomes" id="UP000473525">
    <property type="component" value="Unassembled WGS sequence"/>
</dbReference>
<proteinExistence type="predicted"/>
<dbReference type="CDD" id="cd09158">
    <property type="entry name" value="PLDc_EcCLS_like_2"/>
    <property type="match status" value="1"/>
</dbReference>
<dbReference type="GO" id="GO:0032049">
    <property type="term" value="P:cardiolipin biosynthetic process"/>
    <property type="evidence" value="ECO:0007669"/>
    <property type="project" value="UniProtKB-UniRule"/>
</dbReference>